<feature type="transmembrane region" description="Helical" evidence="1">
    <location>
        <begin position="21"/>
        <end position="44"/>
    </location>
</feature>
<keyword evidence="1" id="KW-1133">Transmembrane helix</keyword>
<evidence type="ECO:0000313" key="2">
    <source>
        <dbReference type="EMBL" id="SVA28355.1"/>
    </source>
</evidence>
<name>A0A381UJM9_9ZZZZ</name>
<accession>A0A381UJM9</accession>
<proteinExistence type="predicted"/>
<gene>
    <name evidence="2" type="ORF">METZ01_LOCUS81209</name>
</gene>
<keyword evidence="1" id="KW-0812">Transmembrane</keyword>
<dbReference type="EMBL" id="UINC01006573">
    <property type="protein sequence ID" value="SVA28355.1"/>
    <property type="molecule type" value="Genomic_DNA"/>
</dbReference>
<organism evidence="2">
    <name type="scientific">marine metagenome</name>
    <dbReference type="NCBI Taxonomy" id="408172"/>
    <lineage>
        <taxon>unclassified sequences</taxon>
        <taxon>metagenomes</taxon>
        <taxon>ecological metagenomes</taxon>
    </lineage>
</organism>
<keyword evidence="1" id="KW-0472">Membrane</keyword>
<reference evidence="2" key="1">
    <citation type="submission" date="2018-05" db="EMBL/GenBank/DDBJ databases">
        <authorList>
            <person name="Lanie J.A."/>
            <person name="Ng W.-L."/>
            <person name="Kazmierczak K.M."/>
            <person name="Andrzejewski T.M."/>
            <person name="Davidsen T.M."/>
            <person name="Wayne K.J."/>
            <person name="Tettelin H."/>
            <person name="Glass J.I."/>
            <person name="Rusch D."/>
            <person name="Podicherti R."/>
            <person name="Tsui H.-C.T."/>
            <person name="Winkler M.E."/>
        </authorList>
    </citation>
    <scope>NUCLEOTIDE SEQUENCE</scope>
</reference>
<dbReference type="AlphaFoldDB" id="A0A381UJM9"/>
<sequence>MAGKQVEFQENHTHKKSYERGMLILSLACIVFVIIAVNVVGGGIPIT</sequence>
<protein>
    <submittedName>
        <fullName evidence="2">Uncharacterized protein</fullName>
    </submittedName>
</protein>
<evidence type="ECO:0000256" key="1">
    <source>
        <dbReference type="SAM" id="Phobius"/>
    </source>
</evidence>